<dbReference type="InterPro" id="IPR019734">
    <property type="entry name" value="TPR_rpt"/>
</dbReference>
<dbReference type="KEGG" id="pthv:CE140_08555"/>
<dbReference type="UniPathway" id="UPA00694"/>
<accession>A0A2Z4ZRK5</accession>
<gene>
    <name evidence="9" type="ORF">CEQ51_08395</name>
</gene>
<evidence type="ECO:0000256" key="4">
    <source>
        <dbReference type="ARBA" id="ARBA00022737"/>
    </source>
</evidence>
<evidence type="ECO:0000256" key="6">
    <source>
        <dbReference type="ARBA" id="ARBA00022916"/>
    </source>
</evidence>
<keyword evidence="3 7" id="KW-0732">Signal</keyword>
<evidence type="ECO:0000256" key="5">
    <source>
        <dbReference type="ARBA" id="ARBA00022803"/>
    </source>
</evidence>
<dbReference type="InterPro" id="IPR011990">
    <property type="entry name" value="TPR-like_helical_dom_sf"/>
</dbReference>
<dbReference type="Pfam" id="PF14559">
    <property type="entry name" value="TPR_19"/>
    <property type="match status" value="1"/>
</dbReference>
<dbReference type="SUPFAM" id="SSF48452">
    <property type="entry name" value="TPR-like"/>
    <property type="match status" value="2"/>
</dbReference>
<dbReference type="SUPFAM" id="SSF103515">
    <property type="entry name" value="Autotransporter"/>
    <property type="match status" value="1"/>
</dbReference>
<dbReference type="SMART" id="SM00028">
    <property type="entry name" value="TPR"/>
    <property type="match status" value="3"/>
</dbReference>
<evidence type="ECO:0000313" key="10">
    <source>
        <dbReference type="Proteomes" id="UP000251666"/>
    </source>
</evidence>
<dbReference type="InterPro" id="IPR008410">
    <property type="entry name" value="BCSC_C"/>
</dbReference>
<dbReference type="Pfam" id="PF05420">
    <property type="entry name" value="BCSC_C"/>
    <property type="match status" value="1"/>
</dbReference>
<evidence type="ECO:0000256" key="3">
    <source>
        <dbReference type="ARBA" id="ARBA00022729"/>
    </source>
</evidence>
<protein>
    <submittedName>
        <fullName evidence="9">Cellulose biosynthesis protein BcsC</fullName>
    </submittedName>
</protein>
<dbReference type="RefSeq" id="WP_208666886.1">
    <property type="nucleotide sequence ID" value="NZ_CP022201.1"/>
</dbReference>
<organism evidence="9 10">
    <name type="scientific">Pseudomonas thivervalensis</name>
    <dbReference type="NCBI Taxonomy" id="86265"/>
    <lineage>
        <taxon>Bacteria</taxon>
        <taxon>Pseudomonadati</taxon>
        <taxon>Pseudomonadota</taxon>
        <taxon>Gammaproteobacteria</taxon>
        <taxon>Pseudomonadales</taxon>
        <taxon>Pseudomonadaceae</taxon>
        <taxon>Pseudomonas</taxon>
    </lineage>
</organism>
<evidence type="ECO:0000259" key="8">
    <source>
        <dbReference type="Pfam" id="PF05420"/>
    </source>
</evidence>
<keyword evidence="10" id="KW-1185">Reference proteome</keyword>
<feature type="domain" description="Cellulose synthase operon C C-terminal" evidence="8">
    <location>
        <begin position="702"/>
        <end position="1054"/>
    </location>
</feature>
<evidence type="ECO:0000256" key="7">
    <source>
        <dbReference type="SAM" id="SignalP"/>
    </source>
</evidence>
<evidence type="ECO:0000256" key="2">
    <source>
        <dbReference type="ARBA" id="ARBA00005186"/>
    </source>
</evidence>
<feature type="signal peptide" evidence="7">
    <location>
        <begin position="1"/>
        <end position="21"/>
    </location>
</feature>
<name>A0A2Z4ZRK5_9PSED</name>
<dbReference type="EMBL" id="CP022202">
    <property type="protein sequence ID" value="AXA60090.1"/>
    <property type="molecule type" value="Genomic_DNA"/>
</dbReference>
<dbReference type="Proteomes" id="UP000251666">
    <property type="component" value="Chromosome"/>
</dbReference>
<sequence>MQKVTGWALLGCLCGPVLSQAATPVDQQQRFLEQMRTGEALYREDLVRDALARLNLIAPDQPRVLVAGIRQALLQQNQSLAERLLETLQRQAPDSQELLQARSLFTLQSASGQQGLHQARELAAAGKAQEAVGVYRQLFGDTPPDLASAVEYWQARSGVPGQRAMAIEQLRALDRQYPGNTGLRLVLANLLFAQKKDAEGLAILHRLASDPLASKDAAEQEYNYLSRLPISPNSVRGWQDFVAHYPDSPLKAKASGQLQLQQQRLADPAWQAAAKRRQQGPKTVDHYSLLLRQGDQAQQRKELVKAEKAYQQAHKIRPSDAGASSALVRLYQAHSPQQLEPFLDRLSPAQQREFQALRQSLALARLKTQADAATQRADWAQVNSLLLKARTLDGDDPWLAFHLAKAQQALGQSGAAEDTFSQLMQRQSNHPEARFAQALYLNANGRDSEALDALTRIPRSAWSRPMQDLASQLQRRLLLARAKALRDAGQEAQAVTLLLQQPNSQDLVTVAGWALQRGDRSQAQSYYRQALQRDAQNAEAQLGLIETLITDGQMQPAQQRLKQMVVAPTASPDHLRRLANAWAAVGHPEKADALFASLLNTPQNDPLIYRDGARLMARQQPQAALDQYARGMAAAGMLTAVQASPRDDHALTLASREKDSDDWLPRSLRREVEDVYQQQNPTVHLYHDIAWRSDETTPGVSDLLAQTSILRIDAPVAEGRGFVQAENIDLDAGAFDTDAAGLHRERFGTCALRLRNRATGAQLPDGCPGETQRARGSTLAIGWRDERWAMDIGHSAEGFPVANWLGGVSFASVWNSLNWTLTASRRPVSDSLLSHAGAVDPVSGVRWGGVTANGLRLDVSHGTSAVDGVWASLGAHWLRGENVADNSRRSAMGGYYYNLIQRADERLQTGLTLMYWGYDKDLSEFTLGQGGYYSPQQYYSLGIPLDYAWRNADWSVRLEGSLGWAYATTQASELYPLDGAGANWLSSVQRAGFTVEDVNQVKAAGSTSGANVRLQGLVERRLSDHLVLGGGVAWQHSEDYAPSRALLYLRYTFDPWQGNLPLPLEPISPYAQMR</sequence>
<dbReference type="InterPro" id="IPR036709">
    <property type="entry name" value="Autotransporte_beta_dom_sf"/>
</dbReference>
<dbReference type="GO" id="GO:0030244">
    <property type="term" value="P:cellulose biosynthetic process"/>
    <property type="evidence" value="ECO:0007669"/>
    <property type="project" value="UniProtKB-KW"/>
</dbReference>
<reference evidence="10" key="1">
    <citation type="journal article" date="2021" name="Front. Microbiol.">
        <title>Genomic Analysis of the 1-Aminocyclopropane-1-Carboxylate Deaminase-Producing Pseudomonas thivervalensis SC5 Reveals Its Multifaceted Roles in Soil and in Beneficial Interactions With Plants.</title>
        <authorList>
            <person name="Nascimento F.X."/>
            <person name="Uron P."/>
            <person name="Glick B.R."/>
            <person name="Giachini A."/>
            <person name="Rossi M.J."/>
        </authorList>
    </citation>
    <scope>NUCLEOTIDE SEQUENCE [LARGE SCALE GENOMIC DNA]</scope>
    <source>
        <strain evidence="10">PLM3</strain>
    </source>
</reference>
<dbReference type="GO" id="GO:0019867">
    <property type="term" value="C:outer membrane"/>
    <property type="evidence" value="ECO:0007669"/>
    <property type="project" value="InterPro"/>
</dbReference>
<keyword evidence="5" id="KW-0802">TPR repeat</keyword>
<feature type="chain" id="PRO_5044388476" evidence="7">
    <location>
        <begin position="22"/>
        <end position="1074"/>
    </location>
</feature>
<keyword evidence="4" id="KW-0677">Repeat</keyword>
<proteinExistence type="predicted"/>
<evidence type="ECO:0000256" key="1">
    <source>
        <dbReference type="ARBA" id="ARBA00003476"/>
    </source>
</evidence>
<evidence type="ECO:0000313" key="9">
    <source>
        <dbReference type="EMBL" id="AXA60090.1"/>
    </source>
</evidence>
<comment type="function">
    <text evidence="1">Required for maximal bacterial cellulose synthesis.</text>
</comment>
<dbReference type="Gene3D" id="1.25.40.10">
    <property type="entry name" value="Tetratricopeptide repeat domain"/>
    <property type="match status" value="3"/>
</dbReference>
<dbReference type="AlphaFoldDB" id="A0A2Z4ZRK5"/>
<keyword evidence="6" id="KW-0135">Cellulose biosynthesis</keyword>
<comment type="pathway">
    <text evidence="2">Glycan metabolism; bacterial cellulose biosynthesis.</text>
</comment>